<feature type="non-terminal residue" evidence="3">
    <location>
        <position position="58"/>
    </location>
</feature>
<feature type="chain" id="PRO_5031129169" description="Lipid/polyisoprenoid-binding YceI-like domain-containing protein" evidence="1">
    <location>
        <begin position="20"/>
        <end position="58"/>
    </location>
</feature>
<dbReference type="InterPro" id="IPR007372">
    <property type="entry name" value="Lipid/polyisoprenoid-bd_YceI"/>
</dbReference>
<dbReference type="InterPro" id="IPR036761">
    <property type="entry name" value="TTHA0802/YceI-like_sf"/>
</dbReference>
<protein>
    <recommendedName>
        <fullName evidence="2">Lipid/polyisoprenoid-binding YceI-like domain-containing protein</fullName>
    </recommendedName>
</protein>
<dbReference type="Gene3D" id="2.40.128.110">
    <property type="entry name" value="Lipid/polyisoprenoid-binding, YceI-like"/>
    <property type="match status" value="1"/>
</dbReference>
<sequence>MRMLLAIGFVLLSFSTVCASEYKIDASHSSVSFKIKHLAISTVFGRFTDFKGNFSYDP</sequence>
<evidence type="ECO:0000256" key="1">
    <source>
        <dbReference type="SAM" id="SignalP"/>
    </source>
</evidence>
<dbReference type="Pfam" id="PF04264">
    <property type="entry name" value="YceI"/>
    <property type="match status" value="1"/>
</dbReference>
<dbReference type="EMBL" id="JAAZON010000470">
    <property type="protein sequence ID" value="NMC63558.1"/>
    <property type="molecule type" value="Genomic_DNA"/>
</dbReference>
<accession>A0A7X9FTE5</accession>
<gene>
    <name evidence="3" type="ORF">GYA55_10385</name>
</gene>
<proteinExistence type="predicted"/>
<keyword evidence="1" id="KW-0732">Signal</keyword>
<feature type="signal peptide" evidence="1">
    <location>
        <begin position="1"/>
        <end position="19"/>
    </location>
</feature>
<evidence type="ECO:0000259" key="2">
    <source>
        <dbReference type="Pfam" id="PF04264"/>
    </source>
</evidence>
<comment type="caution">
    <text evidence="3">The sequence shown here is derived from an EMBL/GenBank/DDBJ whole genome shotgun (WGS) entry which is preliminary data.</text>
</comment>
<evidence type="ECO:0000313" key="3">
    <source>
        <dbReference type="EMBL" id="NMC63558.1"/>
    </source>
</evidence>
<name>A0A7X9FTE5_9DELT</name>
<evidence type="ECO:0000313" key="4">
    <source>
        <dbReference type="Proteomes" id="UP000524246"/>
    </source>
</evidence>
<organism evidence="3 4">
    <name type="scientific">SAR324 cluster bacterium</name>
    <dbReference type="NCBI Taxonomy" id="2024889"/>
    <lineage>
        <taxon>Bacteria</taxon>
        <taxon>Deltaproteobacteria</taxon>
        <taxon>SAR324 cluster</taxon>
    </lineage>
</organism>
<feature type="domain" description="Lipid/polyisoprenoid-binding YceI-like" evidence="2">
    <location>
        <begin position="22"/>
        <end position="57"/>
    </location>
</feature>
<reference evidence="3 4" key="1">
    <citation type="journal article" date="2020" name="Biotechnol. Biofuels">
        <title>New insights from the biogas microbiome by comprehensive genome-resolved metagenomics of nearly 1600 species originating from multiple anaerobic digesters.</title>
        <authorList>
            <person name="Campanaro S."/>
            <person name="Treu L."/>
            <person name="Rodriguez-R L.M."/>
            <person name="Kovalovszki A."/>
            <person name="Ziels R.M."/>
            <person name="Maus I."/>
            <person name="Zhu X."/>
            <person name="Kougias P.G."/>
            <person name="Basile A."/>
            <person name="Luo G."/>
            <person name="Schluter A."/>
            <person name="Konstantinidis K.T."/>
            <person name="Angelidaki I."/>
        </authorList>
    </citation>
    <scope>NUCLEOTIDE SEQUENCE [LARGE SCALE GENOMIC DNA]</scope>
    <source>
        <strain evidence="3">AS27yjCOA_65</strain>
    </source>
</reference>
<dbReference type="Proteomes" id="UP000524246">
    <property type="component" value="Unassembled WGS sequence"/>
</dbReference>
<dbReference type="SUPFAM" id="SSF101874">
    <property type="entry name" value="YceI-like"/>
    <property type="match status" value="1"/>
</dbReference>
<dbReference type="AlphaFoldDB" id="A0A7X9FTE5"/>